<name>A0A0E9QN42_ANGAN</name>
<protein>
    <submittedName>
        <fullName evidence="1">Uncharacterized protein</fullName>
    </submittedName>
</protein>
<organism evidence="1">
    <name type="scientific">Anguilla anguilla</name>
    <name type="common">European freshwater eel</name>
    <name type="synonym">Muraena anguilla</name>
    <dbReference type="NCBI Taxonomy" id="7936"/>
    <lineage>
        <taxon>Eukaryota</taxon>
        <taxon>Metazoa</taxon>
        <taxon>Chordata</taxon>
        <taxon>Craniata</taxon>
        <taxon>Vertebrata</taxon>
        <taxon>Euteleostomi</taxon>
        <taxon>Actinopterygii</taxon>
        <taxon>Neopterygii</taxon>
        <taxon>Teleostei</taxon>
        <taxon>Anguilliformes</taxon>
        <taxon>Anguillidae</taxon>
        <taxon>Anguilla</taxon>
    </lineage>
</organism>
<sequence>MLVGGPNLDEQLTTNYLSINRY</sequence>
<reference evidence="1" key="2">
    <citation type="journal article" date="2015" name="Fish Shellfish Immunol.">
        <title>Early steps in the European eel (Anguilla anguilla)-Vibrio vulnificus interaction in the gills: Role of the RtxA13 toxin.</title>
        <authorList>
            <person name="Callol A."/>
            <person name="Pajuelo D."/>
            <person name="Ebbesson L."/>
            <person name="Teles M."/>
            <person name="MacKenzie S."/>
            <person name="Amaro C."/>
        </authorList>
    </citation>
    <scope>NUCLEOTIDE SEQUENCE</scope>
</reference>
<reference evidence="1" key="1">
    <citation type="submission" date="2014-11" db="EMBL/GenBank/DDBJ databases">
        <authorList>
            <person name="Amaro Gonzalez C."/>
        </authorList>
    </citation>
    <scope>NUCLEOTIDE SEQUENCE</scope>
</reference>
<evidence type="ECO:0000313" key="1">
    <source>
        <dbReference type="EMBL" id="JAH18336.1"/>
    </source>
</evidence>
<accession>A0A0E9QN42</accession>
<dbReference type="EMBL" id="GBXM01090241">
    <property type="protein sequence ID" value="JAH18336.1"/>
    <property type="molecule type" value="Transcribed_RNA"/>
</dbReference>
<proteinExistence type="predicted"/>
<dbReference type="AlphaFoldDB" id="A0A0E9QN42"/>